<dbReference type="Pfam" id="PF02769">
    <property type="entry name" value="AIRS_C"/>
    <property type="match status" value="1"/>
</dbReference>
<dbReference type="Proteomes" id="UP001469365">
    <property type="component" value="Unassembled WGS sequence"/>
</dbReference>
<feature type="binding site" evidence="1">
    <location>
        <position position="129"/>
    </location>
    <ligand>
        <name>Mg(2+)</name>
        <dbReference type="ChEBI" id="CHEBI:18420"/>
        <label>1</label>
    </ligand>
</feature>
<keyword evidence="1" id="KW-0460">Magnesium</keyword>
<feature type="binding site" evidence="1">
    <location>
        <position position="240"/>
    </location>
    <ligand>
        <name>Mg(2+)</name>
        <dbReference type="ChEBI" id="CHEBI:18420"/>
        <label>3</label>
    </ligand>
</feature>
<dbReference type="PANTHER" id="PTHR30270:SF0">
    <property type="entry name" value="THIAMINE-MONOPHOSPHATE KINASE"/>
    <property type="match status" value="1"/>
</dbReference>
<sequence length="359" mass="37954">MSQVDEFSLIRLLTGGKQTTAFQREGGVVTGIGDDAAVVNVNSGTQWILTCDTMTEEVHFKQVTMRDRDVGFKAMGSAVSDIAAMGGQPRFALIALCAPKGTDMERVKAMYDGLYACASRYGVVIVGGDTTSTTGGITISVTVIGEAPAGKALLRSTATEGDAVFVTGYLGRSAAGLEWLLQRNIPSGLWEEEEGAAEEMASLEGIGAYPLLVEAHCRPLPQIEAGLALSESGVCHALNDVSDGLSSEAWEIVEASAIGIDLMEDLIPIADDVHAYAISQGRSPLDYVLNGGEDYQLLGTVPAEHAPAVQARLGELGIAFHKIGRVNSAHREVRLIRNAGESVVLDKKGYNHFSGRDEG</sequence>
<feature type="domain" description="PurM-like C-terminal" evidence="3">
    <location>
        <begin position="217"/>
        <end position="332"/>
    </location>
</feature>
<dbReference type="PIRSF" id="PIRSF005303">
    <property type="entry name" value="Thiam_monoph_kin"/>
    <property type="match status" value="1"/>
</dbReference>
<dbReference type="GO" id="GO:0009030">
    <property type="term" value="F:thiamine-phosphate kinase activity"/>
    <property type="evidence" value="ECO:0007669"/>
    <property type="project" value="UniProtKB-EC"/>
</dbReference>
<dbReference type="InterPro" id="IPR036921">
    <property type="entry name" value="PurM-like_N_sf"/>
</dbReference>
<feature type="binding site" evidence="1">
    <location>
        <position position="293"/>
    </location>
    <ligand>
        <name>substrate</name>
    </ligand>
</feature>
<feature type="binding site" evidence="1">
    <location>
        <position position="350"/>
    </location>
    <ligand>
        <name>substrate</name>
    </ligand>
</feature>
<keyword evidence="1" id="KW-0479">Metal-binding</keyword>
<dbReference type="SUPFAM" id="SSF56042">
    <property type="entry name" value="PurM C-terminal domain-like"/>
    <property type="match status" value="1"/>
</dbReference>
<evidence type="ECO:0000313" key="5">
    <source>
        <dbReference type="Proteomes" id="UP001469365"/>
    </source>
</evidence>
<feature type="binding site" evidence="1">
    <location>
        <position position="59"/>
    </location>
    <ligand>
        <name>substrate</name>
    </ligand>
</feature>
<dbReference type="RefSeq" id="WP_341415176.1">
    <property type="nucleotide sequence ID" value="NZ_JBBPCC010000004.1"/>
</dbReference>
<keyword evidence="1" id="KW-0067">ATP-binding</keyword>
<accession>A0ABU9DJ90</accession>
<feature type="binding site" evidence="1">
    <location>
        <position position="35"/>
    </location>
    <ligand>
        <name>Mg(2+)</name>
        <dbReference type="ChEBI" id="CHEBI:18420"/>
        <label>3</label>
    </ligand>
</feature>
<feature type="binding site" evidence="1">
    <location>
        <position position="155"/>
    </location>
    <ligand>
        <name>ATP</name>
        <dbReference type="ChEBI" id="CHEBI:30616"/>
    </ligand>
</feature>
<dbReference type="InterPro" id="IPR010918">
    <property type="entry name" value="PurM-like_C_dom"/>
</dbReference>
<feature type="binding site" evidence="1">
    <location>
        <position position="52"/>
    </location>
    <ligand>
        <name>Mg(2+)</name>
        <dbReference type="ChEBI" id="CHEBI:18420"/>
        <label>1</label>
    </ligand>
</feature>
<keyword evidence="1 4" id="KW-0418">Kinase</keyword>
<dbReference type="SUPFAM" id="SSF55326">
    <property type="entry name" value="PurM N-terminal domain-like"/>
    <property type="match status" value="1"/>
</dbReference>
<feature type="binding site" evidence="1">
    <location>
        <position position="50"/>
    </location>
    <ligand>
        <name>Mg(2+)</name>
        <dbReference type="ChEBI" id="CHEBI:18420"/>
        <label>4</label>
    </ligand>
</feature>
<name>A0ABU9DJ90_9BACL</name>
<feature type="binding site" evidence="1">
    <location>
        <position position="81"/>
    </location>
    <ligand>
        <name>Mg(2+)</name>
        <dbReference type="ChEBI" id="CHEBI:18420"/>
        <label>2</label>
    </ligand>
</feature>
<feature type="binding site" evidence="1">
    <location>
        <position position="242"/>
    </location>
    <ligand>
        <name>ATP</name>
        <dbReference type="ChEBI" id="CHEBI:30616"/>
    </ligand>
</feature>
<evidence type="ECO:0000259" key="2">
    <source>
        <dbReference type="Pfam" id="PF00586"/>
    </source>
</evidence>
<comment type="miscellaneous">
    <text evidence="1">Reaction mechanism of ThiL seems to utilize a direct, inline transfer of the gamma-phosphate of ATP to TMP rather than a phosphorylated enzyme intermediate.</text>
</comment>
<dbReference type="NCBIfam" id="TIGR01379">
    <property type="entry name" value="thiL"/>
    <property type="match status" value="1"/>
</dbReference>
<keyword evidence="5" id="KW-1185">Reference proteome</keyword>
<feature type="binding site" evidence="1">
    <location>
        <position position="243"/>
    </location>
    <ligand>
        <name>Mg(2+)</name>
        <dbReference type="ChEBI" id="CHEBI:18420"/>
        <label>5</label>
    </ligand>
</feature>
<feature type="binding site" evidence="1">
    <location>
        <position position="35"/>
    </location>
    <ligand>
        <name>Mg(2+)</name>
        <dbReference type="ChEBI" id="CHEBI:18420"/>
        <label>4</label>
    </ligand>
</feature>
<feature type="binding site" evidence="1">
    <location>
        <position position="81"/>
    </location>
    <ligand>
        <name>Mg(2+)</name>
        <dbReference type="ChEBI" id="CHEBI:18420"/>
        <label>3</label>
    </ligand>
</feature>
<feature type="binding site" evidence="1">
    <location>
        <position position="111"/>
    </location>
    <ligand>
        <name>ATP</name>
        <dbReference type="ChEBI" id="CHEBI:30616"/>
    </ligand>
</feature>
<protein>
    <recommendedName>
        <fullName evidence="1">Thiamine-monophosphate kinase</fullName>
        <shortName evidence="1">TMP kinase</shortName>
        <shortName evidence="1">Thiamine-phosphate kinase</shortName>
        <ecNumber evidence="1">2.7.4.16</ecNumber>
    </recommendedName>
</protein>
<keyword evidence="1 4" id="KW-0808">Transferase</keyword>
<dbReference type="HAMAP" id="MF_02128">
    <property type="entry name" value="TMP_kinase"/>
    <property type="match status" value="1"/>
</dbReference>
<dbReference type="EC" id="2.7.4.16" evidence="1"/>
<feature type="binding site" evidence="1">
    <location>
        <begin position="128"/>
        <end position="129"/>
    </location>
    <ligand>
        <name>ATP</name>
        <dbReference type="ChEBI" id="CHEBI:30616"/>
    </ligand>
</feature>
<comment type="similarity">
    <text evidence="1">Belongs to the thiamine-monophosphate kinase family.</text>
</comment>
<comment type="pathway">
    <text evidence="1">Cofactor biosynthesis; thiamine diphosphate biosynthesis; thiamine diphosphate from thiamine phosphate: step 1/1.</text>
</comment>
<comment type="caution">
    <text evidence="4">The sequence shown here is derived from an EMBL/GenBank/DDBJ whole genome shotgun (WGS) entry which is preliminary data.</text>
</comment>
<keyword evidence="1" id="KW-0784">Thiamine biosynthesis</keyword>
<dbReference type="InterPro" id="IPR006283">
    <property type="entry name" value="ThiL-like"/>
</dbReference>
<feature type="binding site" evidence="1">
    <location>
        <position position="81"/>
    </location>
    <ligand>
        <name>Mg(2+)</name>
        <dbReference type="ChEBI" id="CHEBI:18420"/>
        <label>4</label>
    </ligand>
</feature>
<evidence type="ECO:0000259" key="3">
    <source>
        <dbReference type="Pfam" id="PF02769"/>
    </source>
</evidence>
<comment type="caution">
    <text evidence="1">Lacks conserved residue(s) required for the propagation of feature annotation.</text>
</comment>
<feature type="domain" description="PurM-like N-terminal" evidence="2">
    <location>
        <begin position="33"/>
        <end position="146"/>
    </location>
</feature>
<evidence type="ECO:0000256" key="1">
    <source>
        <dbReference type="HAMAP-Rule" id="MF_02128"/>
    </source>
</evidence>
<dbReference type="Pfam" id="PF00586">
    <property type="entry name" value="AIRS"/>
    <property type="match status" value="1"/>
</dbReference>
<keyword evidence="1" id="KW-0547">Nucleotide-binding</keyword>
<organism evidence="4 5">
    <name type="scientific">Paenibacillus filicis</name>
    <dbReference type="NCBI Taxonomy" id="669464"/>
    <lineage>
        <taxon>Bacteria</taxon>
        <taxon>Bacillati</taxon>
        <taxon>Bacillota</taxon>
        <taxon>Bacilli</taxon>
        <taxon>Bacillales</taxon>
        <taxon>Paenibacillaceae</taxon>
        <taxon>Paenibacillus</taxon>
    </lineage>
</organism>
<dbReference type="PANTHER" id="PTHR30270">
    <property type="entry name" value="THIAMINE-MONOPHOSPHATE KINASE"/>
    <property type="match status" value="1"/>
</dbReference>
<feature type="binding site" evidence="1">
    <location>
        <position position="52"/>
    </location>
    <ligand>
        <name>Mg(2+)</name>
        <dbReference type="ChEBI" id="CHEBI:18420"/>
        <label>2</label>
    </ligand>
</feature>
<gene>
    <name evidence="1 4" type="primary">thiL</name>
    <name evidence="4" type="ORF">WMW72_09405</name>
</gene>
<dbReference type="CDD" id="cd02194">
    <property type="entry name" value="ThiL"/>
    <property type="match status" value="1"/>
</dbReference>
<dbReference type="InterPro" id="IPR016188">
    <property type="entry name" value="PurM-like_N"/>
</dbReference>
<reference evidence="4 5" key="1">
    <citation type="submission" date="2024-04" db="EMBL/GenBank/DDBJ databases">
        <title>draft genome sequnece of Paenibacillus filicis.</title>
        <authorList>
            <person name="Kim D.-U."/>
        </authorList>
    </citation>
    <scope>NUCLEOTIDE SEQUENCE [LARGE SCALE GENOMIC DNA]</scope>
    <source>
        <strain evidence="4 5">KACC14197</strain>
    </source>
</reference>
<comment type="function">
    <text evidence="1">Catalyzes the ATP-dependent phosphorylation of thiamine-monophosphate (TMP) to form thiamine-pyrophosphate (TPP), the active form of vitamin B1.</text>
</comment>
<dbReference type="InterPro" id="IPR036676">
    <property type="entry name" value="PurM-like_C_sf"/>
</dbReference>
<dbReference type="Gene3D" id="3.30.1330.10">
    <property type="entry name" value="PurM-like, N-terminal domain"/>
    <property type="match status" value="1"/>
</dbReference>
<dbReference type="Gene3D" id="3.90.650.10">
    <property type="entry name" value="PurM-like C-terminal domain"/>
    <property type="match status" value="1"/>
</dbReference>
<proteinExistence type="inferred from homology"/>
<dbReference type="EMBL" id="JBBPCC010000004">
    <property type="protein sequence ID" value="MEK8128118.1"/>
    <property type="molecule type" value="Genomic_DNA"/>
</dbReference>
<evidence type="ECO:0000313" key="4">
    <source>
        <dbReference type="EMBL" id="MEK8128118.1"/>
    </source>
</evidence>
<comment type="catalytic activity">
    <reaction evidence="1">
        <text>thiamine phosphate + ATP = thiamine diphosphate + ADP</text>
        <dbReference type="Rhea" id="RHEA:15913"/>
        <dbReference type="ChEBI" id="CHEBI:30616"/>
        <dbReference type="ChEBI" id="CHEBI:37575"/>
        <dbReference type="ChEBI" id="CHEBI:58937"/>
        <dbReference type="ChEBI" id="CHEBI:456216"/>
        <dbReference type="EC" id="2.7.4.16"/>
    </reaction>
</comment>